<proteinExistence type="predicted"/>
<dbReference type="EMBL" id="VIRB01000112">
    <property type="protein sequence ID" value="NDO70568.1"/>
    <property type="molecule type" value="Genomic_DNA"/>
</dbReference>
<gene>
    <name evidence="1" type="ORF">FMM80_18735</name>
</gene>
<protein>
    <submittedName>
        <fullName evidence="1">Uncharacterized protein</fullName>
    </submittedName>
</protein>
<dbReference type="OrthoDB" id="2059059at2"/>
<dbReference type="AlphaFoldDB" id="A0A9X5H7W2"/>
<dbReference type="Proteomes" id="UP000474104">
    <property type="component" value="Unassembled WGS sequence"/>
</dbReference>
<evidence type="ECO:0000313" key="2">
    <source>
        <dbReference type="Proteomes" id="UP000474104"/>
    </source>
</evidence>
<organism evidence="1 2">
    <name type="scientific">Schaedlerella arabinosiphila</name>
    <dbReference type="NCBI Taxonomy" id="2044587"/>
    <lineage>
        <taxon>Bacteria</taxon>
        <taxon>Bacillati</taxon>
        <taxon>Bacillota</taxon>
        <taxon>Clostridia</taxon>
        <taxon>Lachnospirales</taxon>
        <taxon>Lachnospiraceae</taxon>
        <taxon>Schaedlerella</taxon>
    </lineage>
</organism>
<accession>A0A9X5H7W2</accession>
<sequence>MAFISPQGKSVESIQPLQDEGSKGALTGVKLSEGKRLDGWEITHVQSEDAVSLANTYQPGGIKVVRTEDRHYLRNTEQYFGVFEQYAKGQISEDEFTAYSAAFGSKIRTTLHTDRSTVGGLNALVNEMKENISKGIANTPDNLKTKLFAGGIEVTWKELMNMQKTGEYIDNFLDAGGSGTYNTYANIGIARAYVHKSGLGLTEDQVKVLSEAVEKKIDRKLETSKLLLDLAAADKQNPMWDGYYIGGTRTQPVASNTKMISEITEAFSKIDPNDKSTYDAAVERFQEIMRPWEETFAGYVARQEPGYASSYVYEKERNSKAGFQAIWNGTY</sequence>
<evidence type="ECO:0000313" key="1">
    <source>
        <dbReference type="EMBL" id="NDO70568.1"/>
    </source>
</evidence>
<name>A0A9X5H7W2_9FIRM</name>
<reference evidence="1 2" key="1">
    <citation type="submission" date="2019-07" db="EMBL/GenBank/DDBJ databases">
        <title>Draft genome sequences of 15 bacterial species constituting the stable defined intestinal microbiota of the GM15 gnotobiotic mouse model.</title>
        <authorList>
            <person name="Elie C."/>
            <person name="Mathieu A."/>
            <person name="Saliou A."/>
            <person name="Darnaud M."/>
            <person name="Leulier F."/>
            <person name="Tamellini A."/>
        </authorList>
    </citation>
    <scope>NUCLEOTIDE SEQUENCE [LARGE SCALE GENOMIC DNA]</scope>
    <source>
        <strain evidence="2">ASF 502</strain>
    </source>
</reference>
<comment type="caution">
    <text evidence="1">The sequence shown here is derived from an EMBL/GenBank/DDBJ whole genome shotgun (WGS) entry which is preliminary data.</text>
</comment>